<keyword evidence="3" id="KW-1185">Reference proteome</keyword>
<evidence type="ECO:0000313" key="3">
    <source>
        <dbReference type="Proteomes" id="UP000199026"/>
    </source>
</evidence>
<dbReference type="Pfam" id="PF06082">
    <property type="entry name" value="YjbH"/>
    <property type="match status" value="1"/>
</dbReference>
<accession>A0A1H3GRX1</accession>
<dbReference type="OrthoDB" id="19542at2"/>
<feature type="signal peptide" evidence="1">
    <location>
        <begin position="1"/>
        <end position="21"/>
    </location>
</feature>
<evidence type="ECO:0000256" key="1">
    <source>
        <dbReference type="SAM" id="SignalP"/>
    </source>
</evidence>
<protein>
    <submittedName>
        <fullName evidence="2">Exopolysaccharide biosynthesis protein YbjH</fullName>
    </submittedName>
</protein>
<proteinExistence type="predicted"/>
<sequence>MLKAYFLIAISGLSVLPVALSAEEQTATWVNTYGVSGGLIDMPTAEVGPDGRLITTISHFGGTTKTNLSFQLTPRISGVFRYSGIKGLTAPGSGLSTYFDRSFDVHYQIFDEKTYRPALAVGLRDFLGTGLYTGEYVVGTKSVGPKLRLTGGLGWGRLGSHGSFAVMGSRPTQTLGSGGIPNYDRWFRGPVAGFAGINYNHNDRLGFSVEYSSDAYVREDRRIFDVKSPFNFGAKYKFNDTVQLSASYMYGSEFGLNISISIDPKSSPVIGGNDTAPQPVAVRASQSAQNLGWTNEAERQDQIKAALATALAREGIALEGTRIEGRSAELLIRNERFDIESQAVGRAMRIMTRVLPDSVETLKVTYSNQGIPAGSVTISRSDIEALEHAPATDILNRARFSADSSALSFDSLEGTYPRLTWGLGPIAKFSVFDPDSPVRADLLAQIEGQYHIAPGWVASGSFNYKLGGNLDGLSPNRGGFVAINPPHAVRSDARLYAVGRGPKIEHLTIAKYGRLGENLYGRMTFGYLEQMYAGVSGEVLWKPVSSRLALAAELNYVVQRDFDQRFGLQDYNIATGHLSAYYDLGKGFHTQVDVGRYLAGDYGATVAVDREFGNGWRVGAYVTKTNLSSERFGEGSFDKGIKITLPMSWALGNSTQKSTETVIQSLTRDGGARVNVNGRLYNTVRETHRAEMAKTWGRFWR</sequence>
<evidence type="ECO:0000313" key="2">
    <source>
        <dbReference type="EMBL" id="SDY06082.1"/>
    </source>
</evidence>
<dbReference type="EMBL" id="FNPR01000001">
    <property type="protein sequence ID" value="SDY06082.1"/>
    <property type="molecule type" value="Genomic_DNA"/>
</dbReference>
<gene>
    <name evidence="2" type="ORF">SAMN05444486_1014</name>
</gene>
<name>A0A1H3GRX1_9RHOB</name>
<dbReference type="STRING" id="576131.SAMN05444486_1014"/>
<dbReference type="InterPro" id="IPR010344">
    <property type="entry name" value="YbjH"/>
</dbReference>
<feature type="chain" id="PRO_5011776578" evidence="1">
    <location>
        <begin position="22"/>
        <end position="701"/>
    </location>
</feature>
<dbReference type="Proteomes" id="UP000199026">
    <property type="component" value="Unassembled WGS sequence"/>
</dbReference>
<dbReference type="AlphaFoldDB" id="A0A1H3GRX1"/>
<organism evidence="2 3">
    <name type="scientific">Lentibacter algarum</name>
    <dbReference type="NCBI Taxonomy" id="576131"/>
    <lineage>
        <taxon>Bacteria</taxon>
        <taxon>Pseudomonadati</taxon>
        <taxon>Pseudomonadota</taxon>
        <taxon>Alphaproteobacteria</taxon>
        <taxon>Rhodobacterales</taxon>
        <taxon>Roseobacteraceae</taxon>
        <taxon>Lentibacter</taxon>
    </lineage>
</organism>
<dbReference type="RefSeq" id="WP_089886831.1">
    <property type="nucleotide sequence ID" value="NZ_CALLJM010000055.1"/>
</dbReference>
<dbReference type="GeneID" id="78122821"/>
<reference evidence="2 3" key="1">
    <citation type="submission" date="2016-10" db="EMBL/GenBank/DDBJ databases">
        <authorList>
            <person name="de Groot N.N."/>
        </authorList>
    </citation>
    <scope>NUCLEOTIDE SEQUENCE [LARGE SCALE GENOMIC DNA]</scope>
    <source>
        <strain evidence="2 3">DSM 24677</strain>
    </source>
</reference>
<keyword evidence="1" id="KW-0732">Signal</keyword>